<comment type="caution">
    <text evidence="3">The sequence shown here is derived from an EMBL/GenBank/DDBJ whole genome shotgun (WGS) entry which is preliminary data.</text>
</comment>
<reference evidence="3 4" key="1">
    <citation type="journal article" date="2015" name="Genome Biol.">
        <title>Comparative genomics of Steinernema reveals deeply conserved gene regulatory networks.</title>
        <authorList>
            <person name="Dillman A.R."/>
            <person name="Macchietto M."/>
            <person name="Porter C.F."/>
            <person name="Rogers A."/>
            <person name="Williams B."/>
            <person name="Antoshechkin I."/>
            <person name="Lee M.M."/>
            <person name="Goodwin Z."/>
            <person name="Lu X."/>
            <person name="Lewis E.E."/>
            <person name="Goodrich-Blair H."/>
            <person name="Stock S.P."/>
            <person name="Adams B.J."/>
            <person name="Sternberg P.W."/>
            <person name="Mortazavi A."/>
        </authorList>
    </citation>
    <scope>NUCLEOTIDE SEQUENCE [LARGE SCALE GENOMIC DNA]</scope>
    <source>
        <strain evidence="3 4">ALL</strain>
    </source>
</reference>
<keyword evidence="2" id="KW-1133">Transmembrane helix</keyword>
<evidence type="ECO:0000256" key="1">
    <source>
        <dbReference type="SAM" id="MobiDB-lite"/>
    </source>
</evidence>
<dbReference type="OrthoDB" id="5781547at2759"/>
<sequence length="383" mass="42660">MATENLKCSSKTPPKPCELRLTERTTFHMASRSLQGLSRFPDFTFVAAGLLILHLAPCKTLPPLTQPKTVPSPSPMCFLTSSTTFFLITTMLSVAYGIRNASEFHCGNSKETTEMAFTYVNESCPERIYEANDCCVAHDDCYLKQLGQAHCDHVFCECLDVMVAQGARDGECHSVKEWYCFTVSMFGHDAYIASAPEATNTTEETRKEDSETPEKEKEDHVPLPNHCGFKNSLSLAFYDAISSHCPQNSDSFHSCCIDHNKCILDSEDDDACHADFCSCIEASVDDRHSCIFASAGFCRSSFSGRAPPMDGSRNVYLENHTHVYGYSLLEVALLTFLWVSISFAIGSAAFCTLGRLQKTWKKVEQISPPLMYNHLRDSERSVV</sequence>
<feature type="compositionally biased region" description="Basic and acidic residues" evidence="1">
    <location>
        <begin position="203"/>
        <end position="220"/>
    </location>
</feature>
<evidence type="ECO:0008006" key="5">
    <source>
        <dbReference type="Google" id="ProtNLM"/>
    </source>
</evidence>
<keyword evidence="2" id="KW-0472">Membrane</keyword>
<evidence type="ECO:0000313" key="4">
    <source>
        <dbReference type="Proteomes" id="UP000298663"/>
    </source>
</evidence>
<dbReference type="InterPro" id="IPR053322">
    <property type="entry name" value="PLA2-like"/>
</dbReference>
<keyword evidence="2" id="KW-0812">Transmembrane</keyword>
<dbReference type="Proteomes" id="UP000298663">
    <property type="component" value="Unassembled WGS sequence"/>
</dbReference>
<dbReference type="AlphaFoldDB" id="A0A4V6A700"/>
<gene>
    <name evidence="3" type="ORF">L596_010805</name>
</gene>
<accession>A0A4V6A700</accession>
<feature type="transmembrane region" description="Helical" evidence="2">
    <location>
        <begin position="331"/>
        <end position="353"/>
    </location>
</feature>
<evidence type="ECO:0000313" key="3">
    <source>
        <dbReference type="EMBL" id="TKR96845.1"/>
    </source>
</evidence>
<proteinExistence type="predicted"/>
<dbReference type="PANTHER" id="PTHR34228">
    <property type="entry name" value="PROTEIN CBG09474-RELATED"/>
    <property type="match status" value="1"/>
</dbReference>
<evidence type="ECO:0000256" key="2">
    <source>
        <dbReference type="SAM" id="Phobius"/>
    </source>
</evidence>
<dbReference type="EMBL" id="AZBU02000002">
    <property type="protein sequence ID" value="TKR96845.1"/>
    <property type="molecule type" value="Genomic_DNA"/>
</dbReference>
<protein>
    <recommendedName>
        <fullName evidence="5">Phospholipase A2 domain-containing protein</fullName>
    </recommendedName>
</protein>
<keyword evidence="4" id="KW-1185">Reference proteome</keyword>
<organism evidence="3 4">
    <name type="scientific">Steinernema carpocapsae</name>
    <name type="common">Entomopathogenic nematode</name>
    <dbReference type="NCBI Taxonomy" id="34508"/>
    <lineage>
        <taxon>Eukaryota</taxon>
        <taxon>Metazoa</taxon>
        <taxon>Ecdysozoa</taxon>
        <taxon>Nematoda</taxon>
        <taxon>Chromadorea</taxon>
        <taxon>Rhabditida</taxon>
        <taxon>Tylenchina</taxon>
        <taxon>Panagrolaimomorpha</taxon>
        <taxon>Strongyloidoidea</taxon>
        <taxon>Steinernematidae</taxon>
        <taxon>Steinernema</taxon>
    </lineage>
</organism>
<reference evidence="3 4" key="2">
    <citation type="journal article" date="2019" name="G3 (Bethesda)">
        <title>Hybrid Assembly of the Genome of the Entomopathogenic Nematode Steinernema carpocapsae Identifies the X-Chromosome.</title>
        <authorList>
            <person name="Serra L."/>
            <person name="Macchietto M."/>
            <person name="Macias-Munoz A."/>
            <person name="McGill C.J."/>
            <person name="Rodriguez I.M."/>
            <person name="Rodriguez B."/>
            <person name="Murad R."/>
            <person name="Mortazavi A."/>
        </authorList>
    </citation>
    <scope>NUCLEOTIDE SEQUENCE [LARGE SCALE GENOMIC DNA]</scope>
    <source>
        <strain evidence="3 4">ALL</strain>
    </source>
</reference>
<name>A0A4V6A700_STECR</name>
<feature type="region of interest" description="Disordered" evidence="1">
    <location>
        <begin position="197"/>
        <end position="220"/>
    </location>
</feature>